<protein>
    <submittedName>
        <fullName evidence="1">Transposase</fullName>
    </submittedName>
</protein>
<name>A0A2S8SNT3_9BACT</name>
<sequence>MKQQRFNEAQIIGILKQQESGVTVAQICREQAISEGTFYRWKSKYGGMEVHEVTRLRQLEQENARLKKHAHEWVPGRVDARQCRPQGCASMCFKKNGDARC</sequence>
<dbReference type="GO" id="GO:0004803">
    <property type="term" value="F:transposase activity"/>
    <property type="evidence" value="ECO:0007669"/>
    <property type="project" value="InterPro"/>
</dbReference>
<dbReference type="NCBIfam" id="NF047593">
    <property type="entry name" value="IS66_ISAeme5_TnpA"/>
    <property type="match status" value="1"/>
</dbReference>
<dbReference type="AlphaFoldDB" id="A0A2S8SNT3"/>
<organism evidence="1 2">
    <name type="scientific">Abditibacterium utsteinense</name>
    <dbReference type="NCBI Taxonomy" id="1960156"/>
    <lineage>
        <taxon>Bacteria</taxon>
        <taxon>Pseudomonadati</taxon>
        <taxon>Abditibacteriota</taxon>
        <taxon>Abditibacteriia</taxon>
        <taxon>Abditibacteriales</taxon>
        <taxon>Abditibacteriaceae</taxon>
        <taxon>Abditibacterium</taxon>
    </lineage>
</organism>
<evidence type="ECO:0000313" key="2">
    <source>
        <dbReference type="Proteomes" id="UP000237684"/>
    </source>
</evidence>
<accession>A0A2S8SNT3</accession>
<dbReference type="SUPFAM" id="SSF46689">
    <property type="entry name" value="Homeodomain-like"/>
    <property type="match status" value="1"/>
</dbReference>
<dbReference type="GO" id="GO:0006313">
    <property type="term" value="P:DNA transposition"/>
    <property type="evidence" value="ECO:0007669"/>
    <property type="project" value="InterPro"/>
</dbReference>
<dbReference type="PANTHER" id="PTHR33609">
    <property type="entry name" value="LOW CALCIUM RESPONSE LOCUS PROTEIN S"/>
    <property type="match status" value="1"/>
</dbReference>
<reference evidence="1 2" key="1">
    <citation type="journal article" date="2018" name="Syst. Appl. Microbiol.">
        <title>Abditibacterium utsteinense sp. nov., the first cultivated member of candidate phylum FBP, isolated from ice-free Antarctic soil samples.</title>
        <authorList>
            <person name="Tahon G."/>
            <person name="Tytgat B."/>
            <person name="Lebbe L."/>
            <person name="Carlier A."/>
            <person name="Willems A."/>
        </authorList>
    </citation>
    <scope>NUCLEOTIDE SEQUENCE [LARGE SCALE GENOMIC DNA]</scope>
    <source>
        <strain evidence="1 2">LMG 29911</strain>
    </source>
</reference>
<dbReference type="EMBL" id="NIGF01000034">
    <property type="protein sequence ID" value="PQV62451.1"/>
    <property type="molecule type" value="Genomic_DNA"/>
</dbReference>
<dbReference type="PANTHER" id="PTHR33609:SF1">
    <property type="entry name" value="TRANSPOSASE"/>
    <property type="match status" value="1"/>
</dbReference>
<dbReference type="Pfam" id="PF01527">
    <property type="entry name" value="HTH_Tnp_1"/>
    <property type="match status" value="1"/>
</dbReference>
<dbReference type="InterPro" id="IPR002514">
    <property type="entry name" value="Transposase_8"/>
</dbReference>
<dbReference type="InterPro" id="IPR009057">
    <property type="entry name" value="Homeodomain-like_sf"/>
</dbReference>
<dbReference type="InterPro" id="IPR052546">
    <property type="entry name" value="Transposase_8_domain"/>
</dbReference>
<evidence type="ECO:0000313" key="1">
    <source>
        <dbReference type="EMBL" id="PQV62451.1"/>
    </source>
</evidence>
<proteinExistence type="predicted"/>
<comment type="caution">
    <text evidence="1">The sequence shown here is derived from an EMBL/GenBank/DDBJ whole genome shotgun (WGS) entry which is preliminary data.</text>
</comment>
<dbReference type="GO" id="GO:0003677">
    <property type="term" value="F:DNA binding"/>
    <property type="evidence" value="ECO:0007669"/>
    <property type="project" value="InterPro"/>
</dbReference>
<keyword evidence="2" id="KW-1185">Reference proteome</keyword>
<dbReference type="InParanoid" id="A0A2S8SNT3"/>
<dbReference type="Proteomes" id="UP000237684">
    <property type="component" value="Unassembled WGS sequence"/>
</dbReference>
<gene>
    <name evidence="1" type="ORF">B1R32_1349</name>
</gene>